<evidence type="ECO:0008006" key="8">
    <source>
        <dbReference type="Google" id="ProtNLM"/>
    </source>
</evidence>
<dbReference type="EMBL" id="JAPEVA010000032">
    <property type="protein sequence ID" value="KAJ4405755.1"/>
    <property type="molecule type" value="Genomic_DNA"/>
</dbReference>
<evidence type="ECO:0000256" key="3">
    <source>
        <dbReference type="ARBA" id="ARBA00022989"/>
    </source>
</evidence>
<dbReference type="GO" id="GO:0016020">
    <property type="term" value="C:membrane"/>
    <property type="evidence" value="ECO:0007669"/>
    <property type="project" value="UniProtKB-SubCell"/>
</dbReference>
<feature type="transmembrane region" description="Helical" evidence="5">
    <location>
        <begin position="370"/>
        <end position="391"/>
    </location>
</feature>
<feature type="transmembrane region" description="Helical" evidence="5">
    <location>
        <begin position="245"/>
        <end position="264"/>
    </location>
</feature>
<accession>A0A9W8ZDK0</accession>
<reference evidence="6" key="1">
    <citation type="submission" date="2022-10" db="EMBL/GenBank/DDBJ databases">
        <title>Tapping the CABI collections for fungal endophytes: first genome assemblies for Collariella, Neodidymelliopsis, Ascochyta clinopodiicola, Didymella pomorum, Didymosphaeria variabile, Neocosmospora piperis and Neocucurbitaria cava.</title>
        <authorList>
            <person name="Hill R."/>
        </authorList>
    </citation>
    <scope>NUCLEOTIDE SEQUENCE</scope>
    <source>
        <strain evidence="6">IMI 355091</strain>
    </source>
</reference>
<feature type="transmembrane region" description="Helical" evidence="5">
    <location>
        <begin position="181"/>
        <end position="199"/>
    </location>
</feature>
<comment type="caution">
    <text evidence="6">The sequence shown here is derived from an EMBL/GenBank/DDBJ whole genome shotgun (WGS) entry which is preliminary data.</text>
</comment>
<dbReference type="PANTHER" id="PTHR42718">
    <property type="entry name" value="MAJOR FACILITATOR SUPERFAMILY MULTIDRUG TRANSPORTER MFSC"/>
    <property type="match status" value="1"/>
</dbReference>
<feature type="transmembrane region" description="Helical" evidence="5">
    <location>
        <begin position="108"/>
        <end position="132"/>
    </location>
</feature>
<keyword evidence="2 5" id="KW-0812">Transmembrane</keyword>
<name>A0A9W8ZDK0_9PLEO</name>
<comment type="subcellular location">
    <subcellularLocation>
        <location evidence="1">Membrane</location>
        <topology evidence="1">Multi-pass membrane protein</topology>
    </subcellularLocation>
</comment>
<dbReference type="Pfam" id="PF07690">
    <property type="entry name" value="MFS_1"/>
    <property type="match status" value="1"/>
</dbReference>
<evidence type="ECO:0000313" key="7">
    <source>
        <dbReference type="Proteomes" id="UP001140510"/>
    </source>
</evidence>
<keyword evidence="3 5" id="KW-1133">Transmembrane helix</keyword>
<dbReference type="InterPro" id="IPR036259">
    <property type="entry name" value="MFS_trans_sf"/>
</dbReference>
<dbReference type="Gene3D" id="1.20.1250.20">
    <property type="entry name" value="MFS general substrate transporter like domains"/>
    <property type="match status" value="2"/>
</dbReference>
<evidence type="ECO:0000256" key="4">
    <source>
        <dbReference type="ARBA" id="ARBA00023136"/>
    </source>
</evidence>
<sequence>MNQTVAPVMILARYFKVQNYGPALLIPNAIALIGRTLPVGQQRMIGFACFGACGPLGATLGAVFSALVAQLWWWPCNFWILAVVSLIVMGFAHIVLPSDDLRGTGKTYVPPSFDWMGTLTGVTGLILVNFALNQAPLVLWTAPYIGVTLGLGILLLIAFVFVELRTTDPLVPIRGLSRDAVFALSCIVAGWASHGIWAYNLYLFLEHLRNQSALLTSAQTSPVALTGLLFAFSTVYLIRRLGVPYVMFLSMTFFAAGALLLATMPLHQTYWAQTFVSVLIMPGAMNLSYPAANMLMSMALPKEKQGVAASLVSTLVNYSISAGLGFAGSIDRYTTEAEADRRGIDVEDRSMWTTDTPAVQVRLLGLRSSLWFAAGLGGLGMCITGAFVVVVERRKRAEARQN</sequence>
<feature type="transmembrane region" description="Helical" evidence="5">
    <location>
        <begin position="270"/>
        <end position="287"/>
    </location>
</feature>
<evidence type="ECO:0000313" key="6">
    <source>
        <dbReference type="EMBL" id="KAJ4405755.1"/>
    </source>
</evidence>
<dbReference type="InterPro" id="IPR011701">
    <property type="entry name" value="MFS"/>
</dbReference>
<dbReference type="GO" id="GO:0022857">
    <property type="term" value="F:transmembrane transporter activity"/>
    <property type="evidence" value="ECO:0007669"/>
    <property type="project" value="InterPro"/>
</dbReference>
<dbReference type="SUPFAM" id="SSF103473">
    <property type="entry name" value="MFS general substrate transporter"/>
    <property type="match status" value="1"/>
</dbReference>
<keyword evidence="7" id="KW-1185">Reference proteome</keyword>
<feature type="transmembrane region" description="Helical" evidence="5">
    <location>
        <begin position="138"/>
        <end position="161"/>
    </location>
</feature>
<keyword evidence="4 5" id="KW-0472">Membrane</keyword>
<evidence type="ECO:0000256" key="1">
    <source>
        <dbReference type="ARBA" id="ARBA00004141"/>
    </source>
</evidence>
<dbReference type="Proteomes" id="UP001140510">
    <property type="component" value="Unassembled WGS sequence"/>
</dbReference>
<dbReference type="OrthoDB" id="2428527at2759"/>
<proteinExistence type="predicted"/>
<organism evidence="6 7">
    <name type="scientific">Didymella pomorum</name>
    <dbReference type="NCBI Taxonomy" id="749634"/>
    <lineage>
        <taxon>Eukaryota</taxon>
        <taxon>Fungi</taxon>
        <taxon>Dikarya</taxon>
        <taxon>Ascomycota</taxon>
        <taxon>Pezizomycotina</taxon>
        <taxon>Dothideomycetes</taxon>
        <taxon>Pleosporomycetidae</taxon>
        <taxon>Pleosporales</taxon>
        <taxon>Pleosporineae</taxon>
        <taxon>Didymellaceae</taxon>
        <taxon>Didymella</taxon>
    </lineage>
</organism>
<dbReference type="PANTHER" id="PTHR42718:SF1">
    <property type="entry name" value="LOW AFFINITY AMMONIUM TRANSPORTER"/>
    <property type="match status" value="1"/>
</dbReference>
<protein>
    <recommendedName>
        <fullName evidence="8">MFS general substrate transporter</fullName>
    </recommendedName>
</protein>
<dbReference type="AlphaFoldDB" id="A0A9W8ZDK0"/>
<evidence type="ECO:0000256" key="2">
    <source>
        <dbReference type="ARBA" id="ARBA00022692"/>
    </source>
</evidence>
<feature type="transmembrane region" description="Helical" evidence="5">
    <location>
        <begin position="307"/>
        <end position="327"/>
    </location>
</feature>
<feature type="transmembrane region" description="Helical" evidence="5">
    <location>
        <begin position="44"/>
        <end position="72"/>
    </location>
</feature>
<feature type="transmembrane region" description="Helical" evidence="5">
    <location>
        <begin position="20"/>
        <end position="37"/>
    </location>
</feature>
<evidence type="ECO:0000256" key="5">
    <source>
        <dbReference type="SAM" id="Phobius"/>
    </source>
</evidence>
<feature type="transmembrane region" description="Helical" evidence="5">
    <location>
        <begin position="78"/>
        <end position="96"/>
    </location>
</feature>
<gene>
    <name evidence="6" type="ORF">N0V91_005062</name>
</gene>